<evidence type="ECO:0000313" key="6">
    <source>
        <dbReference type="Proteomes" id="UP001497525"/>
    </source>
</evidence>
<evidence type="ECO:0000256" key="4">
    <source>
        <dbReference type="PIRSR" id="PIRSR600246-3"/>
    </source>
</evidence>
<feature type="binding site" evidence="3">
    <location>
        <begin position="250"/>
        <end position="253"/>
    </location>
    <ligand>
        <name>substrate</name>
    </ligand>
</feature>
<reference evidence="5" key="1">
    <citation type="submission" date="2024-06" db="EMBL/GenBank/DDBJ databases">
        <authorList>
            <person name="Liu X."/>
            <person name="Lenzi L."/>
            <person name="Haldenby T S."/>
            <person name="Uol C."/>
        </authorList>
    </citation>
    <scope>NUCLEOTIDE SEQUENCE</scope>
</reference>
<gene>
    <name evidence="5" type="ORF">CDAUBV1_LOCUS6802</name>
</gene>
<organism evidence="5 6">
    <name type="scientific">Calicophoron daubneyi</name>
    <name type="common">Rumen fluke</name>
    <name type="synonym">Paramphistomum daubneyi</name>
    <dbReference type="NCBI Taxonomy" id="300641"/>
    <lineage>
        <taxon>Eukaryota</taxon>
        <taxon>Metazoa</taxon>
        <taxon>Spiralia</taxon>
        <taxon>Lophotrochozoa</taxon>
        <taxon>Platyhelminthes</taxon>
        <taxon>Trematoda</taxon>
        <taxon>Digenea</taxon>
        <taxon>Plagiorchiida</taxon>
        <taxon>Pronocephalata</taxon>
        <taxon>Paramphistomoidea</taxon>
        <taxon>Paramphistomidae</taxon>
        <taxon>Calicophoron</taxon>
    </lineage>
</organism>
<dbReference type="PANTHER" id="PTHR10188">
    <property type="entry name" value="L-ASPARAGINASE"/>
    <property type="match status" value="1"/>
</dbReference>
<comment type="caution">
    <text evidence="5">The sequence shown here is derived from an EMBL/GenBank/DDBJ whole genome shotgun (WGS) entry which is preliminary data.</text>
</comment>
<evidence type="ECO:0000256" key="2">
    <source>
        <dbReference type="PIRSR" id="PIRSR600246-1"/>
    </source>
</evidence>
<dbReference type="AlphaFoldDB" id="A0AAV2TAV3"/>
<evidence type="ECO:0000256" key="1">
    <source>
        <dbReference type="ARBA" id="ARBA00010872"/>
    </source>
</evidence>
<dbReference type="InterPro" id="IPR000246">
    <property type="entry name" value="Peptidase_T2"/>
</dbReference>
<dbReference type="Pfam" id="PF01112">
    <property type="entry name" value="Asparaginase_2"/>
    <property type="match status" value="1"/>
</dbReference>
<dbReference type="EMBL" id="CAXLJL010000156">
    <property type="protein sequence ID" value="CAL5133530.1"/>
    <property type="molecule type" value="Genomic_DNA"/>
</dbReference>
<dbReference type="PANTHER" id="PTHR10188:SF6">
    <property type="entry name" value="N(4)-(BETA-N-ACETYLGLUCOSAMINYL)-L-ASPARAGINASE"/>
    <property type="match status" value="1"/>
</dbReference>
<feature type="binding site" evidence="3">
    <location>
        <begin position="227"/>
        <end position="230"/>
    </location>
    <ligand>
        <name>substrate</name>
    </ligand>
</feature>
<comment type="similarity">
    <text evidence="1">Belongs to the Ntn-hydrolase family.</text>
</comment>
<dbReference type="CDD" id="cd04513">
    <property type="entry name" value="Glycosylasparaginase"/>
    <property type="match status" value="1"/>
</dbReference>
<feature type="site" description="Cleavage; by autolysis" evidence="4">
    <location>
        <begin position="198"/>
        <end position="199"/>
    </location>
</feature>
<accession>A0AAV2TAV3</accession>
<dbReference type="Gene3D" id="3.60.20.30">
    <property type="entry name" value="(Glycosyl)asparaginase"/>
    <property type="match status" value="1"/>
</dbReference>
<evidence type="ECO:0000256" key="3">
    <source>
        <dbReference type="PIRSR" id="PIRSR600246-2"/>
    </source>
</evidence>
<dbReference type="SUPFAM" id="SSF56235">
    <property type="entry name" value="N-terminal nucleophile aminohydrolases (Ntn hydrolases)"/>
    <property type="match status" value="1"/>
</dbReference>
<dbReference type="InterPro" id="IPR029055">
    <property type="entry name" value="Ntn_hydrolases_N"/>
</dbReference>
<dbReference type="GO" id="GO:0003948">
    <property type="term" value="F:N4-(beta-N-acetylglucosaminyl)-L-asparaginase activity"/>
    <property type="evidence" value="ECO:0007669"/>
    <property type="project" value="TreeGrafter"/>
</dbReference>
<name>A0AAV2TAV3_CALDB</name>
<dbReference type="FunFam" id="3.60.20.30:FF:000005">
    <property type="entry name" value="N(4)-(Beta-N-acetylglucosaminyl)-L-asparaginase"/>
    <property type="match status" value="1"/>
</dbReference>
<evidence type="ECO:0008006" key="7">
    <source>
        <dbReference type="Google" id="ProtNLM"/>
    </source>
</evidence>
<dbReference type="Proteomes" id="UP001497525">
    <property type="component" value="Unassembled WGS sequence"/>
</dbReference>
<feature type="active site" description="Nucleophile" evidence="2">
    <location>
        <position position="199"/>
    </location>
</feature>
<protein>
    <recommendedName>
        <fullName evidence="7">N(4)-(Beta-N-acetylglucosaminyl)-L-asparaginase</fullName>
    </recommendedName>
</protein>
<evidence type="ECO:0000313" key="5">
    <source>
        <dbReference type="EMBL" id="CAL5133530.1"/>
    </source>
</evidence>
<sequence>MQTTPPVVVNTWPFSNATDAAWEVLITKALVDGVHLSGTAVSAVVAGCSVAEEDRNIKSVGYGTCPDEEGHTTLDALVMDGRTMEAGAVGAMPDIHEATQVAREVMLSTRHTLLVGPHATEFAKSRGFAVRSLDTPESHELWQKWRDNKCQPNFRKSGAWIPDPSTCCGPYRPNFEMNSTSYSSQSCPKTTVQEDNHDTIGMIALDAYGSMAVGVSTSGLRHKIPGRVGDTPVPGAGGYVDNEVGGAVGTGDGDVLMRFLLSFQAVQLMRSGLGPTAACEKSLQTVRQAGTWRGGLVALTKTGEYGAACHGFEKFEICVRSDSTGNATKIIPIPCMLSMS</sequence>
<proteinExistence type="inferred from homology"/>
<dbReference type="GO" id="GO:0005737">
    <property type="term" value="C:cytoplasm"/>
    <property type="evidence" value="ECO:0007669"/>
    <property type="project" value="TreeGrafter"/>
</dbReference>